<evidence type="ECO:0008006" key="5">
    <source>
        <dbReference type="Google" id="ProtNLM"/>
    </source>
</evidence>
<dbReference type="Proteomes" id="UP000017836">
    <property type="component" value="Unassembled WGS sequence"/>
</dbReference>
<dbReference type="EMBL" id="KI392237">
    <property type="protein sequence ID" value="ERN18369.1"/>
    <property type="molecule type" value="Genomic_DNA"/>
</dbReference>
<name>U5D7C5_AMBTC</name>
<keyword evidence="4" id="KW-1185">Reference proteome</keyword>
<proteinExistence type="predicted"/>
<organism evidence="3 4">
    <name type="scientific">Amborella trichopoda</name>
    <dbReference type="NCBI Taxonomy" id="13333"/>
    <lineage>
        <taxon>Eukaryota</taxon>
        <taxon>Viridiplantae</taxon>
        <taxon>Streptophyta</taxon>
        <taxon>Embryophyta</taxon>
        <taxon>Tracheophyta</taxon>
        <taxon>Spermatophyta</taxon>
        <taxon>Magnoliopsida</taxon>
        <taxon>Amborellales</taxon>
        <taxon>Amborellaceae</taxon>
        <taxon>Amborella</taxon>
    </lineage>
</organism>
<dbReference type="HOGENOM" id="CLU_2362535_0_0_1"/>
<evidence type="ECO:0000256" key="1">
    <source>
        <dbReference type="SAM" id="MobiDB-lite"/>
    </source>
</evidence>
<dbReference type="AlphaFoldDB" id="U5D7C5"/>
<protein>
    <recommendedName>
        <fullName evidence="5">FRIGIDA-like protein</fullName>
    </recommendedName>
</protein>
<reference evidence="4" key="1">
    <citation type="journal article" date="2013" name="Science">
        <title>The Amborella genome and the evolution of flowering plants.</title>
        <authorList>
            <consortium name="Amborella Genome Project"/>
        </authorList>
    </citation>
    <scope>NUCLEOTIDE SEQUENCE [LARGE SCALE GENOMIC DNA]</scope>
</reference>
<sequence length="96" mass="10379">MRVPLLFLLVALEVDLRQISSIVSDSGMDFKVPIRVVFQEILAKNKVEELVKLKKDSLAEEVVKAALPDQTPKSGGKQSKAKGKSLVKGTTSSASL</sequence>
<dbReference type="Gramene" id="ERN18369">
    <property type="protein sequence ID" value="ERN18369"/>
    <property type="gene ID" value="AMTR_s00055p00213850"/>
</dbReference>
<evidence type="ECO:0000313" key="4">
    <source>
        <dbReference type="Proteomes" id="UP000017836"/>
    </source>
</evidence>
<feature type="signal peptide" evidence="2">
    <location>
        <begin position="1"/>
        <end position="21"/>
    </location>
</feature>
<feature type="chain" id="PRO_5004658678" description="FRIGIDA-like protein" evidence="2">
    <location>
        <begin position="22"/>
        <end position="96"/>
    </location>
</feature>
<feature type="region of interest" description="Disordered" evidence="1">
    <location>
        <begin position="69"/>
        <end position="96"/>
    </location>
</feature>
<accession>U5D7C5</accession>
<evidence type="ECO:0000313" key="3">
    <source>
        <dbReference type="EMBL" id="ERN18369.1"/>
    </source>
</evidence>
<evidence type="ECO:0000256" key="2">
    <source>
        <dbReference type="SAM" id="SignalP"/>
    </source>
</evidence>
<gene>
    <name evidence="3" type="ORF">AMTR_s00055p00213850</name>
</gene>
<keyword evidence="2" id="KW-0732">Signal</keyword>